<dbReference type="InterPro" id="IPR044925">
    <property type="entry name" value="His-Me_finger_sf"/>
</dbReference>
<organism evidence="2 3">
    <name type="scientific">Siccibacter colletis</name>
    <dbReference type="NCBI Taxonomy" id="1505757"/>
    <lineage>
        <taxon>Bacteria</taxon>
        <taxon>Pseudomonadati</taxon>
        <taxon>Pseudomonadota</taxon>
        <taxon>Gammaproteobacteria</taxon>
        <taxon>Enterobacterales</taxon>
        <taxon>Enterobacteriaceae</taxon>
        <taxon>Siccibacter</taxon>
    </lineage>
</organism>
<dbReference type="Pfam" id="PF07463">
    <property type="entry name" value="NUMOD4"/>
    <property type="match status" value="1"/>
</dbReference>
<name>A0ABY6J8X4_9ENTR</name>
<evidence type="ECO:0000259" key="1">
    <source>
        <dbReference type="SMART" id="SM00507"/>
    </source>
</evidence>
<keyword evidence="2" id="KW-0255">Endonuclease</keyword>
<protein>
    <submittedName>
        <fullName evidence="2">HNH endonuclease</fullName>
    </submittedName>
</protein>
<dbReference type="Pfam" id="PF13392">
    <property type="entry name" value="HNH_3"/>
    <property type="match status" value="1"/>
</dbReference>
<feature type="domain" description="HNH nuclease" evidence="1">
    <location>
        <begin position="62"/>
        <end position="110"/>
    </location>
</feature>
<dbReference type="RefSeq" id="WP_264384116.1">
    <property type="nucleotide sequence ID" value="NZ_CP074352.1"/>
</dbReference>
<evidence type="ECO:0000313" key="2">
    <source>
        <dbReference type="EMBL" id="UYU30300.1"/>
    </source>
</evidence>
<dbReference type="EMBL" id="CP074352">
    <property type="protein sequence ID" value="UYU30300.1"/>
    <property type="molecule type" value="Genomic_DNA"/>
</dbReference>
<sequence length="190" mass="21478">MFENEIWKKSFITPEYEVSNFGRVRSIDRVKDVCSGYSRSFSGSILKPFISKTTGYLQVKIFGKKFSVHRMVAMAFCLGYEEGLHVNHKNGVRDDNRAENLEWVTPSENVKHGFRVLNRIPNGLGKFSEDNGASKAVIATSMSTGEEVRYGAAMDAVREGFDSSSISRCCNGINAYHKGYYWRFEGERNA</sequence>
<reference evidence="2 3" key="1">
    <citation type="submission" date="2021-05" db="EMBL/GenBank/DDBJ databases">
        <title>Isolation, identification, and the growth promoting effects of Pantoea dispersa strain YSD J2 from the aboveground leaves of Cyperus esculentus L.Var. Sativus.</title>
        <authorList>
            <person name="Wang S."/>
            <person name="Tang X.M."/>
            <person name="Huang Y.N."/>
        </authorList>
    </citation>
    <scope>NUCLEOTIDE SEQUENCE [LARGE SCALE GENOMIC DNA]</scope>
    <source>
        <strain evidence="3">YSD YN2</strain>
    </source>
</reference>
<accession>A0ABY6J8X4</accession>
<dbReference type="GO" id="GO:0004519">
    <property type="term" value="F:endonuclease activity"/>
    <property type="evidence" value="ECO:0007669"/>
    <property type="project" value="UniProtKB-KW"/>
</dbReference>
<keyword evidence="2" id="KW-0378">Hydrolase</keyword>
<keyword evidence="2" id="KW-0540">Nuclease</keyword>
<dbReference type="InterPro" id="IPR036388">
    <property type="entry name" value="WH-like_DNA-bd_sf"/>
</dbReference>
<dbReference type="InterPro" id="IPR003615">
    <property type="entry name" value="HNH_nuc"/>
</dbReference>
<evidence type="ECO:0000313" key="3">
    <source>
        <dbReference type="Proteomes" id="UP001156318"/>
    </source>
</evidence>
<dbReference type="SMART" id="SM00507">
    <property type="entry name" value="HNHc"/>
    <property type="match status" value="1"/>
</dbReference>
<dbReference type="InterPro" id="IPR010902">
    <property type="entry name" value="NUMOD4"/>
</dbReference>
<dbReference type="SUPFAM" id="SSF54060">
    <property type="entry name" value="His-Me finger endonucleases"/>
    <property type="match status" value="1"/>
</dbReference>
<keyword evidence="3" id="KW-1185">Reference proteome</keyword>
<dbReference type="Proteomes" id="UP001156318">
    <property type="component" value="Chromosome"/>
</dbReference>
<dbReference type="Gene3D" id="3.90.75.20">
    <property type="match status" value="1"/>
</dbReference>
<gene>
    <name evidence="2" type="ORF">KFZ77_10335</name>
</gene>
<proteinExistence type="predicted"/>
<dbReference type="SUPFAM" id="SSF64496">
    <property type="entry name" value="DNA-binding domain of intron-encoded endonucleases"/>
    <property type="match status" value="1"/>
</dbReference>
<dbReference type="Gene3D" id="1.10.10.10">
    <property type="entry name" value="Winged helix-like DNA-binding domain superfamily/Winged helix DNA-binding domain"/>
    <property type="match status" value="1"/>
</dbReference>